<keyword evidence="4" id="KW-0547">Nucleotide-binding</keyword>
<dbReference type="InterPro" id="IPR000719">
    <property type="entry name" value="Prot_kinase_dom"/>
</dbReference>
<organism evidence="8 9">
    <name type="scientific">Streptomyces chiangmaiensis</name>
    <dbReference type="NCBI Taxonomy" id="766497"/>
    <lineage>
        <taxon>Bacteria</taxon>
        <taxon>Bacillati</taxon>
        <taxon>Actinomycetota</taxon>
        <taxon>Actinomycetes</taxon>
        <taxon>Kitasatosporales</taxon>
        <taxon>Streptomycetaceae</taxon>
        <taxon>Streptomyces</taxon>
    </lineage>
</organism>
<dbReference type="EMBL" id="JAYWVC010000442">
    <property type="protein sequence ID" value="MED7828629.1"/>
    <property type="molecule type" value="Genomic_DNA"/>
</dbReference>
<evidence type="ECO:0000256" key="3">
    <source>
        <dbReference type="ARBA" id="ARBA00022679"/>
    </source>
</evidence>
<keyword evidence="2" id="KW-0723">Serine/threonine-protein kinase</keyword>
<evidence type="ECO:0000313" key="8">
    <source>
        <dbReference type="EMBL" id="MED7828629.1"/>
    </source>
</evidence>
<keyword evidence="6" id="KW-0067">ATP-binding</keyword>
<dbReference type="RefSeq" id="WP_329512962.1">
    <property type="nucleotide sequence ID" value="NZ_JAYWVC010000442.1"/>
</dbReference>
<dbReference type="PANTHER" id="PTHR43289">
    <property type="entry name" value="MITOGEN-ACTIVATED PROTEIN KINASE KINASE KINASE 20-RELATED"/>
    <property type="match status" value="1"/>
</dbReference>
<dbReference type="Gene3D" id="3.30.200.20">
    <property type="entry name" value="Phosphorylase Kinase, domain 1"/>
    <property type="match status" value="1"/>
</dbReference>
<evidence type="ECO:0000256" key="4">
    <source>
        <dbReference type="ARBA" id="ARBA00022741"/>
    </source>
</evidence>
<dbReference type="PANTHER" id="PTHR43289:SF6">
    <property type="entry name" value="SERINE_THREONINE-PROTEIN KINASE NEKL-3"/>
    <property type="match status" value="1"/>
</dbReference>
<keyword evidence="5 8" id="KW-0418">Kinase</keyword>
<sequence>RYPISFEAAVRSAAWLGGRRFFLAASGHSAVADLSRTTGLGRQEDWIRTAGHYPGHLLVTGPDTVLTASPDGSGNRITLHRTTVGDRSSEPLVEYRLDRILGLTQAPHDGPAYLLASVPDNDPVLLRPVLTRIIGHRPSPGTDQLVASAEAQPAGYDLVHDSARGIKKDYALERLPMARAGQADVFKAEHKASGAVVAFKRRRRQDSGARRRMAREVTVAQRLGGHPHVMPVLDFSPAYDWFVMPMADSTVEEKRTELTSDEALRELVDAVAAALAEAHAQRWIHRDIKPSNILLLNGRWTVADWGIARRPRGETSIDKPLTNASIGSPGWAAPELSTDPHDGACPASDIYSLGQVIGWILTGTWPQPNVPLLPPPGPWRGVVRQATYPDPAARPQDMAAFVALIERETSPRTELPITRAQRLLEAVAEGDEDAAGQLVQLAVDQPDNYELYLDAVARIDLEVAEPALLANPAQAITLVQAMAAQVDGDRGQWPAFTEAERAIYWLLRVSRIAAHEEQWDLLETAVRGMCTWDDRFDQWNPQDSIKSWLRSLSGHGAQVVASVLREFPGSARHFWELEDERRVDTEIRSAVQAAVVANRPQGE</sequence>
<evidence type="ECO:0000256" key="5">
    <source>
        <dbReference type="ARBA" id="ARBA00022777"/>
    </source>
</evidence>
<name>A0ABU7FX58_9ACTN</name>
<dbReference type="GO" id="GO:0016301">
    <property type="term" value="F:kinase activity"/>
    <property type="evidence" value="ECO:0007669"/>
    <property type="project" value="UniProtKB-KW"/>
</dbReference>
<accession>A0ABU7FX58</accession>
<feature type="domain" description="Protein kinase" evidence="7">
    <location>
        <begin position="171"/>
        <end position="424"/>
    </location>
</feature>
<comment type="caution">
    <text evidence="8">The sequence shown here is derived from an EMBL/GenBank/DDBJ whole genome shotgun (WGS) entry which is preliminary data.</text>
</comment>
<evidence type="ECO:0000259" key="7">
    <source>
        <dbReference type="PROSITE" id="PS50011"/>
    </source>
</evidence>
<dbReference type="Proteomes" id="UP001333996">
    <property type="component" value="Unassembled WGS sequence"/>
</dbReference>
<dbReference type="SMART" id="SM00220">
    <property type="entry name" value="S_TKc"/>
    <property type="match status" value="1"/>
</dbReference>
<proteinExistence type="predicted"/>
<dbReference type="Pfam" id="PF00069">
    <property type="entry name" value="Pkinase"/>
    <property type="match status" value="1"/>
</dbReference>
<reference evidence="8" key="1">
    <citation type="submission" date="2024-01" db="EMBL/GenBank/DDBJ databases">
        <title>First draft genome sequence data of TA4-1, the type strain of Gram-positive actinobacterium Streptomyces chiangmaiensis.</title>
        <authorList>
            <person name="Yasawong M."/>
            <person name="Nantapong N."/>
        </authorList>
    </citation>
    <scope>NUCLEOTIDE SEQUENCE</scope>
    <source>
        <strain evidence="8">TA4-1</strain>
    </source>
</reference>
<dbReference type="PROSITE" id="PS50011">
    <property type="entry name" value="PROTEIN_KINASE_DOM"/>
    <property type="match status" value="1"/>
</dbReference>
<dbReference type="Gene3D" id="1.10.510.10">
    <property type="entry name" value="Transferase(Phosphotransferase) domain 1"/>
    <property type="match status" value="1"/>
</dbReference>
<keyword evidence="9" id="KW-1185">Reference proteome</keyword>
<evidence type="ECO:0000256" key="6">
    <source>
        <dbReference type="ARBA" id="ARBA00022840"/>
    </source>
</evidence>
<gene>
    <name evidence="8" type="ORF">VXC91_44065</name>
</gene>
<dbReference type="InterPro" id="IPR011009">
    <property type="entry name" value="Kinase-like_dom_sf"/>
</dbReference>
<protein>
    <recommendedName>
        <fullName evidence="1">non-specific serine/threonine protein kinase</fullName>
        <ecNumber evidence="1">2.7.11.1</ecNumber>
    </recommendedName>
</protein>
<feature type="non-terminal residue" evidence="8">
    <location>
        <position position="1"/>
    </location>
</feature>
<evidence type="ECO:0000256" key="1">
    <source>
        <dbReference type="ARBA" id="ARBA00012513"/>
    </source>
</evidence>
<dbReference type="EC" id="2.7.11.1" evidence="1"/>
<evidence type="ECO:0000256" key="2">
    <source>
        <dbReference type="ARBA" id="ARBA00022527"/>
    </source>
</evidence>
<keyword evidence="3" id="KW-0808">Transferase</keyword>
<dbReference type="SUPFAM" id="SSF56112">
    <property type="entry name" value="Protein kinase-like (PK-like)"/>
    <property type="match status" value="1"/>
</dbReference>
<evidence type="ECO:0000313" key="9">
    <source>
        <dbReference type="Proteomes" id="UP001333996"/>
    </source>
</evidence>